<evidence type="ECO:0000313" key="2">
    <source>
        <dbReference type="Proteomes" id="UP000752696"/>
    </source>
</evidence>
<dbReference type="EMBL" id="CAJDYZ010011470">
    <property type="protein sequence ID" value="CAD1479516.1"/>
    <property type="molecule type" value="Genomic_DNA"/>
</dbReference>
<sequence>THHSPQRREDKSQMICLILRLKKTSMKLTSKRLRKKDKVFNPRSGEILIYERTAESEQKDDSKCGRLHNRAYRGGCC</sequence>
<protein>
    <submittedName>
        <fullName evidence="1">Uncharacterized protein</fullName>
    </submittedName>
</protein>
<keyword evidence="2" id="KW-1185">Reference proteome</keyword>
<name>A0A6V7HGW6_9HYME</name>
<accession>A0A6V7HGW6</accession>
<evidence type="ECO:0000313" key="1">
    <source>
        <dbReference type="EMBL" id="CAD1479516.1"/>
    </source>
</evidence>
<gene>
    <name evidence="1" type="ORF">MHI_LOCUS866566</name>
</gene>
<comment type="caution">
    <text evidence="1">The sequence shown here is derived from an EMBL/GenBank/DDBJ whole genome shotgun (WGS) entry which is preliminary data.</text>
</comment>
<feature type="non-terminal residue" evidence="1">
    <location>
        <position position="1"/>
    </location>
</feature>
<organism evidence="1 2">
    <name type="scientific">Heterotrigona itama</name>
    <dbReference type="NCBI Taxonomy" id="395501"/>
    <lineage>
        <taxon>Eukaryota</taxon>
        <taxon>Metazoa</taxon>
        <taxon>Ecdysozoa</taxon>
        <taxon>Arthropoda</taxon>
        <taxon>Hexapoda</taxon>
        <taxon>Insecta</taxon>
        <taxon>Pterygota</taxon>
        <taxon>Neoptera</taxon>
        <taxon>Endopterygota</taxon>
        <taxon>Hymenoptera</taxon>
        <taxon>Apocrita</taxon>
        <taxon>Aculeata</taxon>
        <taxon>Apoidea</taxon>
        <taxon>Anthophila</taxon>
        <taxon>Apidae</taxon>
        <taxon>Heterotrigona</taxon>
    </lineage>
</organism>
<proteinExistence type="predicted"/>
<reference evidence="1" key="1">
    <citation type="submission" date="2020-07" db="EMBL/GenBank/DDBJ databases">
        <authorList>
            <person name="Nazaruddin N."/>
        </authorList>
    </citation>
    <scope>NUCLEOTIDE SEQUENCE</scope>
</reference>
<dbReference type="Proteomes" id="UP000752696">
    <property type="component" value="Unassembled WGS sequence"/>
</dbReference>
<dbReference type="AlphaFoldDB" id="A0A6V7HGW6"/>